<evidence type="ECO:0000313" key="2">
    <source>
        <dbReference type="EMBL" id="KEO90707.1"/>
    </source>
</evidence>
<dbReference type="STRING" id="1044.EH31_06615"/>
<protein>
    <submittedName>
        <fullName evidence="2">Uncharacterized protein</fullName>
    </submittedName>
</protein>
<organism evidence="2 3">
    <name type="scientific">Erythrobacter longus</name>
    <dbReference type="NCBI Taxonomy" id="1044"/>
    <lineage>
        <taxon>Bacteria</taxon>
        <taxon>Pseudomonadati</taxon>
        <taxon>Pseudomonadota</taxon>
        <taxon>Alphaproteobacteria</taxon>
        <taxon>Sphingomonadales</taxon>
        <taxon>Erythrobacteraceae</taxon>
        <taxon>Erythrobacter/Porphyrobacter group</taxon>
        <taxon>Erythrobacter</taxon>
    </lineage>
</organism>
<proteinExistence type="predicted"/>
<evidence type="ECO:0000313" key="3">
    <source>
        <dbReference type="Proteomes" id="UP000027647"/>
    </source>
</evidence>
<dbReference type="AlphaFoldDB" id="A0A074MYK9"/>
<feature type="compositionally biased region" description="Basic and acidic residues" evidence="1">
    <location>
        <begin position="65"/>
        <end position="77"/>
    </location>
</feature>
<evidence type="ECO:0000256" key="1">
    <source>
        <dbReference type="SAM" id="MobiDB-lite"/>
    </source>
</evidence>
<dbReference type="RefSeq" id="WP_034959140.1">
    <property type="nucleotide sequence ID" value="NZ_JMIW01000002.1"/>
</dbReference>
<comment type="caution">
    <text evidence="2">The sequence shown here is derived from an EMBL/GenBank/DDBJ whole genome shotgun (WGS) entry which is preliminary data.</text>
</comment>
<name>A0A074MYK9_ERYLO</name>
<dbReference type="eggNOG" id="ENOG5033AXH">
    <property type="taxonomic scope" value="Bacteria"/>
</dbReference>
<keyword evidence="3" id="KW-1185">Reference proteome</keyword>
<dbReference type="EMBL" id="JMIW01000002">
    <property type="protein sequence ID" value="KEO90707.1"/>
    <property type="molecule type" value="Genomic_DNA"/>
</dbReference>
<dbReference type="Proteomes" id="UP000027647">
    <property type="component" value="Unassembled WGS sequence"/>
</dbReference>
<dbReference type="OrthoDB" id="7477898at2"/>
<feature type="compositionally biased region" description="Basic and acidic residues" evidence="1">
    <location>
        <begin position="47"/>
        <end position="56"/>
    </location>
</feature>
<reference evidence="2 3" key="1">
    <citation type="submission" date="2014-04" db="EMBL/GenBank/DDBJ databases">
        <title>A comprehensive comparison of genomes of Erythrobacter spp. strains.</title>
        <authorList>
            <person name="Zheng Q."/>
        </authorList>
    </citation>
    <scope>NUCLEOTIDE SEQUENCE [LARGE SCALE GENOMIC DNA]</scope>
    <source>
        <strain evidence="2 3">DSM 6997</strain>
    </source>
</reference>
<feature type="region of interest" description="Disordered" evidence="1">
    <location>
        <begin position="36"/>
        <end position="77"/>
    </location>
</feature>
<accession>A0A074MYK9</accession>
<gene>
    <name evidence="2" type="ORF">EH31_06615</name>
</gene>
<sequence length="77" mass="8744">MSQPVSRYLHPFDVAHHPSLEPEVRRAILASWASDRNAVESQPGMRKPPELRKPVGIDDILDAMKSLDDENRPTRSQ</sequence>